<dbReference type="InterPro" id="IPR042070">
    <property type="entry name" value="PucR_C-HTH_sf"/>
</dbReference>
<organism evidence="2 3">
    <name type="scientific">Eiseniibacteriota bacterium</name>
    <dbReference type="NCBI Taxonomy" id="2212470"/>
    <lineage>
        <taxon>Bacteria</taxon>
        <taxon>Candidatus Eiseniibacteriota</taxon>
    </lineage>
</organism>
<dbReference type="EMBL" id="VBOY01000164">
    <property type="protein sequence ID" value="TMQ61681.1"/>
    <property type="molecule type" value="Genomic_DNA"/>
</dbReference>
<reference evidence="2 3" key="1">
    <citation type="journal article" date="2019" name="Nat. Microbiol.">
        <title>Mediterranean grassland soil C-N compound turnover is dependent on rainfall and depth, and is mediated by genomically divergent microorganisms.</title>
        <authorList>
            <person name="Diamond S."/>
            <person name="Andeer P.F."/>
            <person name="Li Z."/>
            <person name="Crits-Christoph A."/>
            <person name="Burstein D."/>
            <person name="Anantharaman K."/>
            <person name="Lane K.R."/>
            <person name="Thomas B.C."/>
            <person name="Pan C."/>
            <person name="Northen T.R."/>
            <person name="Banfield J.F."/>
        </authorList>
    </citation>
    <scope>NUCLEOTIDE SEQUENCE [LARGE SCALE GENOMIC DNA]</scope>
    <source>
        <strain evidence="2">WS_8</strain>
    </source>
</reference>
<evidence type="ECO:0000259" key="1">
    <source>
        <dbReference type="Pfam" id="PF13556"/>
    </source>
</evidence>
<dbReference type="PANTHER" id="PTHR33744:SF1">
    <property type="entry name" value="DNA-BINDING TRANSCRIPTIONAL ACTIVATOR ADER"/>
    <property type="match status" value="1"/>
</dbReference>
<dbReference type="InterPro" id="IPR025736">
    <property type="entry name" value="PucR_C-HTH_dom"/>
</dbReference>
<dbReference type="Proteomes" id="UP000316609">
    <property type="component" value="Unassembled WGS sequence"/>
</dbReference>
<comment type="caution">
    <text evidence="2">The sequence shown here is derived from an EMBL/GenBank/DDBJ whole genome shotgun (WGS) entry which is preliminary data.</text>
</comment>
<proteinExistence type="predicted"/>
<dbReference type="Pfam" id="PF13556">
    <property type="entry name" value="HTH_30"/>
    <property type="match status" value="1"/>
</dbReference>
<dbReference type="AlphaFoldDB" id="A0A538TDI7"/>
<name>A0A538TDI7_UNCEI</name>
<protein>
    <recommendedName>
        <fullName evidence="1">PucR C-terminal helix-turn-helix domain-containing protein</fullName>
    </recommendedName>
</protein>
<dbReference type="Gene3D" id="1.10.10.2840">
    <property type="entry name" value="PucR C-terminal helix-turn-helix domain"/>
    <property type="match status" value="1"/>
</dbReference>
<dbReference type="PANTHER" id="PTHR33744">
    <property type="entry name" value="CARBOHYDRATE DIACID REGULATOR"/>
    <property type="match status" value="1"/>
</dbReference>
<evidence type="ECO:0000313" key="2">
    <source>
        <dbReference type="EMBL" id="TMQ61681.1"/>
    </source>
</evidence>
<accession>A0A538TDI7</accession>
<dbReference type="InterPro" id="IPR051448">
    <property type="entry name" value="CdaR-like_regulators"/>
</dbReference>
<evidence type="ECO:0000313" key="3">
    <source>
        <dbReference type="Proteomes" id="UP000316609"/>
    </source>
</evidence>
<gene>
    <name evidence="2" type="ORF">E6K78_12520</name>
</gene>
<feature type="domain" description="PucR C-terminal helix-turn-helix" evidence="1">
    <location>
        <begin position="147"/>
        <end position="203"/>
    </location>
</feature>
<sequence>MAIAFASRHSGAAAKLRAAVAAAVPEDARVVRTASGFVTAVIAAAAPVDARSEGERLRARVATEVSDDELSAGVAGPKPGSSGAHFALVQAEQALGLGRTNGGVGATTHFDDLGAYRFVLGQPASEIRAFSDQILGPLAADERNADLVKTLDAYLRLQGSVNGVARELYLHRNTVRHRLRRIAKLTGADLTDADSLLALRLAILGRQALARLAS</sequence>